<protein>
    <submittedName>
        <fullName evidence="1">DUF4194 domain-containing protein</fullName>
    </submittedName>
</protein>
<dbReference type="Proteomes" id="UP001595912">
    <property type="component" value="Unassembled WGS sequence"/>
</dbReference>
<accession>A0ABV9VNR7</accession>
<evidence type="ECO:0000313" key="2">
    <source>
        <dbReference type="Proteomes" id="UP001595912"/>
    </source>
</evidence>
<sequence>MNGRGAAESQPDLSVAVTHLLKGVVYRDTHEVPWRHLLQLQSQVRDYVAVMGLVVFIDEAEGYACLRGRPDDEAVDEVAVPRLVARRQLSLHVSVLLALLRKRLAEFDANSSETRMVLTRQQIIDMLTVFLPDTGTDARLIDQIDAHIAKAVDLGFLRRVNDGDGSYEVRRILKAFVDAQWLAELDARLGEYAAEFAGRDGKGTA</sequence>
<name>A0ABV9VNR7_9ACTN</name>
<dbReference type="InterPro" id="IPR025449">
    <property type="entry name" value="JetB"/>
</dbReference>
<comment type="caution">
    <text evidence="1">The sequence shown here is derived from an EMBL/GenBank/DDBJ whole genome shotgun (WGS) entry which is preliminary data.</text>
</comment>
<evidence type="ECO:0000313" key="1">
    <source>
        <dbReference type="EMBL" id="MFC4997083.1"/>
    </source>
</evidence>
<dbReference type="RefSeq" id="WP_380113317.1">
    <property type="nucleotide sequence ID" value="NZ_JBHSIU010000007.1"/>
</dbReference>
<dbReference type="Pfam" id="PF13835">
    <property type="entry name" value="DUF4194"/>
    <property type="match status" value="1"/>
</dbReference>
<keyword evidence="2" id="KW-1185">Reference proteome</keyword>
<organism evidence="1 2">
    <name type="scientific">Dactylosporangium cerinum</name>
    <dbReference type="NCBI Taxonomy" id="1434730"/>
    <lineage>
        <taxon>Bacteria</taxon>
        <taxon>Bacillati</taxon>
        <taxon>Actinomycetota</taxon>
        <taxon>Actinomycetes</taxon>
        <taxon>Micromonosporales</taxon>
        <taxon>Micromonosporaceae</taxon>
        <taxon>Dactylosporangium</taxon>
    </lineage>
</organism>
<reference evidence="2" key="1">
    <citation type="journal article" date="2019" name="Int. J. Syst. Evol. Microbiol.">
        <title>The Global Catalogue of Microorganisms (GCM) 10K type strain sequencing project: providing services to taxonomists for standard genome sequencing and annotation.</title>
        <authorList>
            <consortium name="The Broad Institute Genomics Platform"/>
            <consortium name="The Broad Institute Genome Sequencing Center for Infectious Disease"/>
            <person name="Wu L."/>
            <person name="Ma J."/>
        </authorList>
    </citation>
    <scope>NUCLEOTIDE SEQUENCE [LARGE SCALE GENOMIC DNA]</scope>
    <source>
        <strain evidence="2">CGMCC 4.7152</strain>
    </source>
</reference>
<proteinExistence type="predicted"/>
<dbReference type="EMBL" id="JBHSIU010000007">
    <property type="protein sequence ID" value="MFC4997083.1"/>
    <property type="molecule type" value="Genomic_DNA"/>
</dbReference>
<gene>
    <name evidence="1" type="ORF">ACFPIJ_04500</name>
</gene>